<evidence type="ECO:0008006" key="5">
    <source>
        <dbReference type="Google" id="ProtNLM"/>
    </source>
</evidence>
<name>A0A7K3RVR6_9ACTN</name>
<feature type="region of interest" description="Disordered" evidence="1">
    <location>
        <begin position="25"/>
        <end position="51"/>
    </location>
</feature>
<feature type="chain" id="PRO_5038722333" description="Sensor domain-containing protein" evidence="2">
    <location>
        <begin position="28"/>
        <end position="230"/>
    </location>
</feature>
<feature type="signal peptide" evidence="2">
    <location>
        <begin position="1"/>
        <end position="27"/>
    </location>
</feature>
<comment type="caution">
    <text evidence="3">The sequence shown here is derived from an EMBL/GenBank/DDBJ whole genome shotgun (WGS) entry which is preliminary data.</text>
</comment>
<dbReference type="EMBL" id="JAAGMP010000642">
    <property type="protein sequence ID" value="NEC19301.1"/>
    <property type="molecule type" value="Genomic_DNA"/>
</dbReference>
<dbReference type="PROSITE" id="PS51257">
    <property type="entry name" value="PROKAR_LIPOPROTEIN"/>
    <property type="match status" value="1"/>
</dbReference>
<sequence length="230" mass="24190">MRLHNTTLGLSALAVLALAGCSNGSTSADSPTASGPVRPEGKDASVPRPLSSAALSKRLLDEGDLGEGYIRKPEQPKRHDAVTVTGCPALEKLGDQAAVGGSLDFPRRAKASFTYTGGSVSEVAEELYSDTEQRLSDGVGRIFEAMTSCRTYQVRLGSTPVTITTRKVLAEARLGEERWSQLLTFTAGGRNSVVKQTAVRVGRVVAVVSGSSALVDAHVERAVAKAREAH</sequence>
<evidence type="ECO:0000313" key="4">
    <source>
        <dbReference type="Proteomes" id="UP000469670"/>
    </source>
</evidence>
<organism evidence="3 4">
    <name type="scientific">Streptomyces parvus</name>
    <dbReference type="NCBI Taxonomy" id="66428"/>
    <lineage>
        <taxon>Bacteria</taxon>
        <taxon>Bacillati</taxon>
        <taxon>Actinomycetota</taxon>
        <taxon>Actinomycetes</taxon>
        <taxon>Kitasatosporales</taxon>
        <taxon>Streptomycetaceae</taxon>
        <taxon>Streptomyces</taxon>
    </lineage>
</organism>
<protein>
    <recommendedName>
        <fullName evidence="5">Sensor domain-containing protein</fullName>
    </recommendedName>
</protein>
<dbReference type="RefSeq" id="WP_164202432.1">
    <property type="nucleotide sequence ID" value="NZ_JAAGMP010000642.1"/>
</dbReference>
<dbReference type="AlphaFoldDB" id="A0A7K3RVR6"/>
<keyword evidence="2" id="KW-0732">Signal</keyword>
<evidence type="ECO:0000256" key="2">
    <source>
        <dbReference type="SAM" id="SignalP"/>
    </source>
</evidence>
<gene>
    <name evidence="3" type="ORF">G3I50_13695</name>
</gene>
<dbReference type="Proteomes" id="UP000469670">
    <property type="component" value="Unassembled WGS sequence"/>
</dbReference>
<accession>A0A7K3RVR6</accession>
<evidence type="ECO:0000256" key="1">
    <source>
        <dbReference type="SAM" id="MobiDB-lite"/>
    </source>
</evidence>
<proteinExistence type="predicted"/>
<evidence type="ECO:0000313" key="3">
    <source>
        <dbReference type="EMBL" id="NEC19301.1"/>
    </source>
</evidence>
<reference evidence="3 4" key="1">
    <citation type="submission" date="2020-01" db="EMBL/GenBank/DDBJ databases">
        <title>Insect and environment-associated Actinomycetes.</title>
        <authorList>
            <person name="Currrie C."/>
            <person name="Chevrette M."/>
            <person name="Carlson C."/>
            <person name="Stubbendieck R."/>
            <person name="Wendt-Pienkowski E."/>
        </authorList>
    </citation>
    <scope>NUCLEOTIDE SEQUENCE [LARGE SCALE GENOMIC DNA]</scope>
    <source>
        <strain evidence="3 4">SID7590</strain>
    </source>
</reference>